<dbReference type="Proteomes" id="UP001610100">
    <property type="component" value="Unassembled WGS sequence"/>
</dbReference>
<keyword evidence="3" id="KW-1185">Reference proteome</keyword>
<protein>
    <submittedName>
        <fullName evidence="2">Uncharacterized protein</fullName>
    </submittedName>
</protein>
<dbReference type="PROSITE" id="PS51257">
    <property type="entry name" value="PROKAR_LIPOPROTEIN"/>
    <property type="match status" value="1"/>
</dbReference>
<feature type="chain" id="PRO_5047503535" evidence="1">
    <location>
        <begin position="18"/>
        <end position="372"/>
    </location>
</feature>
<gene>
    <name evidence="2" type="ORF">V8G58_14520</name>
</gene>
<comment type="caution">
    <text evidence="2">The sequence shown here is derived from an EMBL/GenBank/DDBJ whole genome shotgun (WGS) entry which is preliminary data.</text>
</comment>
<keyword evidence="1" id="KW-0732">Signal</keyword>
<evidence type="ECO:0000256" key="1">
    <source>
        <dbReference type="SAM" id="SignalP"/>
    </source>
</evidence>
<evidence type="ECO:0000313" key="3">
    <source>
        <dbReference type="Proteomes" id="UP001610100"/>
    </source>
</evidence>
<dbReference type="EMBL" id="JBAWKB010000009">
    <property type="protein sequence ID" value="MFH6773154.1"/>
    <property type="molecule type" value="Genomic_DNA"/>
</dbReference>
<sequence length="372" mass="40184">MKKITSLIGLIALLIFAGCQTEPLSSESGLTSADAKFQKSNLRFDWSCTTTASTVDLYAGQHILVGNVTVKEDGSDYKITYNITNSGYCLKATHLSVENSPNGFPITNSGNPKVGHFEYSEAHDCLSSYTYTVPMDEGDYIAAHAVVTCTTGGVETLYATLPATANFCITTGRKIDGAKSYIKVDVTDGPLSGSYWGWCADESLGFDNVGVPQGDSLCFNDNSFTVYTLNDESHISSIIANVDHIDSALWLINNLDALLGEGYLYGNIQWALWKLLNNQECNSCNYNLKLPSGDITIAGMEVYNKAITQGDGFVPACGDQTIAILDNGVSQPIIIPIAIPCDNGDCEETAWADGCDFPGNQWATYFHYGTEN</sequence>
<accession>A0ABW7N214</accession>
<proteinExistence type="predicted"/>
<name>A0ABW7N214_9FLAO</name>
<evidence type="ECO:0000313" key="2">
    <source>
        <dbReference type="EMBL" id="MFH6773154.1"/>
    </source>
</evidence>
<dbReference type="RefSeq" id="WP_344737660.1">
    <property type="nucleotide sequence ID" value="NZ_BAABAY010000001.1"/>
</dbReference>
<organism evidence="2 3">
    <name type="scientific">Gaetbulibacter aestuarii</name>
    <dbReference type="NCBI Taxonomy" id="1502358"/>
    <lineage>
        <taxon>Bacteria</taxon>
        <taxon>Pseudomonadati</taxon>
        <taxon>Bacteroidota</taxon>
        <taxon>Flavobacteriia</taxon>
        <taxon>Flavobacteriales</taxon>
        <taxon>Flavobacteriaceae</taxon>
        <taxon>Gaetbulibacter</taxon>
    </lineage>
</organism>
<reference evidence="2 3" key="1">
    <citation type="submission" date="2024-02" db="EMBL/GenBank/DDBJ databases">
        <title>A Gaetbulibacter species isolated from tidal flats and genomic insights of their niches.</title>
        <authorList>
            <person name="Ye Y."/>
        </authorList>
    </citation>
    <scope>NUCLEOTIDE SEQUENCE [LARGE SCALE GENOMIC DNA]</scope>
    <source>
        <strain evidence="2 3">KYW382</strain>
    </source>
</reference>
<feature type="signal peptide" evidence="1">
    <location>
        <begin position="1"/>
        <end position="17"/>
    </location>
</feature>